<name>A0A1G9SUY1_9BURK</name>
<comment type="subcellular location">
    <subcellularLocation>
        <location evidence="1">Periplasm</location>
    </subcellularLocation>
</comment>
<evidence type="ECO:0000259" key="8">
    <source>
        <dbReference type="PROSITE" id="PS50914"/>
    </source>
</evidence>
<evidence type="ECO:0000256" key="7">
    <source>
        <dbReference type="SAM" id="SignalP"/>
    </source>
</evidence>
<dbReference type="Gene3D" id="3.30.1340.30">
    <property type="match status" value="1"/>
</dbReference>
<dbReference type="InterPro" id="IPR014004">
    <property type="entry name" value="Transpt-assoc_nodulatn_dom_bac"/>
</dbReference>
<evidence type="ECO:0000256" key="5">
    <source>
        <dbReference type="ARBA" id="ARBA00070588"/>
    </source>
</evidence>
<reference evidence="10" key="1">
    <citation type="submission" date="2016-10" db="EMBL/GenBank/DDBJ databases">
        <authorList>
            <person name="Varghese N."/>
            <person name="Submissions S."/>
        </authorList>
    </citation>
    <scope>NUCLEOTIDE SEQUENCE [LARGE SCALE GENOMIC DNA]</scope>
    <source>
        <strain evidence="10">EPL6</strain>
    </source>
</reference>
<evidence type="ECO:0000313" key="10">
    <source>
        <dbReference type="Proteomes" id="UP000198552"/>
    </source>
</evidence>
<feature type="coiled-coil region" evidence="6">
    <location>
        <begin position="79"/>
        <end position="128"/>
    </location>
</feature>
<dbReference type="EMBL" id="FNHP01000005">
    <property type="protein sequence ID" value="SDM39230.1"/>
    <property type="molecule type" value="Genomic_DNA"/>
</dbReference>
<dbReference type="Proteomes" id="UP000198552">
    <property type="component" value="Unassembled WGS sequence"/>
</dbReference>
<keyword evidence="2 7" id="KW-0732">Signal</keyword>
<feature type="domain" description="BON" evidence="8">
    <location>
        <begin position="134"/>
        <end position="202"/>
    </location>
</feature>
<evidence type="ECO:0000256" key="6">
    <source>
        <dbReference type="SAM" id="Coils"/>
    </source>
</evidence>
<dbReference type="RefSeq" id="WP_091569456.1">
    <property type="nucleotide sequence ID" value="NZ_FNHP01000005.1"/>
</dbReference>
<keyword evidence="10" id="KW-1185">Reference proteome</keyword>
<dbReference type="SMART" id="SM00749">
    <property type="entry name" value="BON"/>
    <property type="match status" value="1"/>
</dbReference>
<dbReference type="PROSITE" id="PS50914">
    <property type="entry name" value="BON"/>
    <property type="match status" value="1"/>
</dbReference>
<evidence type="ECO:0000256" key="1">
    <source>
        <dbReference type="ARBA" id="ARBA00004418"/>
    </source>
</evidence>
<dbReference type="FunFam" id="3.30.1340.30:FF:000001">
    <property type="entry name" value="Molecular chaperone OsmY"/>
    <property type="match status" value="1"/>
</dbReference>
<dbReference type="PANTHER" id="PTHR34606:SF15">
    <property type="entry name" value="BON DOMAIN-CONTAINING PROTEIN"/>
    <property type="match status" value="1"/>
</dbReference>
<proteinExistence type="predicted"/>
<sequence>MTTTQPARSALLRTATVAAAISMALGLAACDRNDDRTAGQKLDSAIAKTDQAAENAKDNVQAAAHDAKVAVQDAAHDTKVAAQDAAHDAKVNAEEATAEARAKSHELAQDTRENVAEAKADTKQAAANASAAVADAGITAKVNAAFAADSDVSALRIDVDTKDGVVTLTGPAKSQQARDRATQLAQGIDGVKRVENKLEIRP</sequence>
<dbReference type="Pfam" id="PF04972">
    <property type="entry name" value="BON"/>
    <property type="match status" value="1"/>
</dbReference>
<dbReference type="GO" id="GO:0042597">
    <property type="term" value="C:periplasmic space"/>
    <property type="evidence" value="ECO:0007669"/>
    <property type="project" value="UniProtKB-SubCell"/>
</dbReference>
<feature type="chain" id="PRO_5011753256" description="Osmotically-inducible protein Y" evidence="7">
    <location>
        <begin position="30"/>
        <end position="202"/>
    </location>
</feature>
<accession>A0A1G9SUY1</accession>
<dbReference type="PANTHER" id="PTHR34606">
    <property type="entry name" value="BON DOMAIN-CONTAINING PROTEIN"/>
    <property type="match status" value="1"/>
</dbReference>
<keyword evidence="4" id="KW-0574">Periplasm</keyword>
<protein>
    <recommendedName>
        <fullName evidence="5">Osmotically-inducible protein Y</fullName>
    </recommendedName>
</protein>
<evidence type="ECO:0000256" key="2">
    <source>
        <dbReference type="ARBA" id="ARBA00022729"/>
    </source>
</evidence>
<dbReference type="STRING" id="1527607.SAMN05428957_105159"/>
<keyword evidence="6" id="KW-0175">Coiled coil</keyword>
<keyword evidence="3" id="KW-0677">Repeat</keyword>
<evidence type="ECO:0000256" key="3">
    <source>
        <dbReference type="ARBA" id="ARBA00022737"/>
    </source>
</evidence>
<evidence type="ECO:0000313" key="9">
    <source>
        <dbReference type="EMBL" id="SDM39230.1"/>
    </source>
</evidence>
<gene>
    <name evidence="9" type="ORF">SAMN05428957_105159</name>
</gene>
<evidence type="ECO:0000256" key="4">
    <source>
        <dbReference type="ARBA" id="ARBA00022764"/>
    </source>
</evidence>
<dbReference type="AlphaFoldDB" id="A0A1G9SUY1"/>
<organism evidence="9 10">
    <name type="scientific">Oryzisolibacter propanilivorax</name>
    <dbReference type="NCBI Taxonomy" id="1527607"/>
    <lineage>
        <taxon>Bacteria</taxon>
        <taxon>Pseudomonadati</taxon>
        <taxon>Pseudomonadota</taxon>
        <taxon>Betaproteobacteria</taxon>
        <taxon>Burkholderiales</taxon>
        <taxon>Comamonadaceae</taxon>
        <taxon>Oryzisolibacter</taxon>
    </lineage>
</organism>
<feature type="signal peptide" evidence="7">
    <location>
        <begin position="1"/>
        <end position="29"/>
    </location>
</feature>
<dbReference type="InterPro" id="IPR007055">
    <property type="entry name" value="BON_dom"/>
</dbReference>
<dbReference type="InterPro" id="IPR051686">
    <property type="entry name" value="Lipoprotein_DolP"/>
</dbReference>
<dbReference type="OrthoDB" id="8564061at2"/>